<reference evidence="2 3" key="1">
    <citation type="submission" date="2019-10" db="EMBL/GenBank/DDBJ databases">
        <title>Whole genome shotgun sequence of Acrocarpospora corrugata NBRC 13972.</title>
        <authorList>
            <person name="Ichikawa N."/>
            <person name="Kimura A."/>
            <person name="Kitahashi Y."/>
            <person name="Komaki H."/>
            <person name="Oguchi A."/>
        </authorList>
    </citation>
    <scope>NUCLEOTIDE SEQUENCE [LARGE SCALE GENOMIC DNA]</scope>
    <source>
        <strain evidence="2 3">NBRC 13972</strain>
    </source>
</reference>
<dbReference type="Proteomes" id="UP000334990">
    <property type="component" value="Unassembled WGS sequence"/>
</dbReference>
<name>A0A5M3W756_9ACTN</name>
<feature type="transmembrane region" description="Helical" evidence="1">
    <location>
        <begin position="134"/>
        <end position="155"/>
    </location>
</feature>
<evidence type="ECO:0000256" key="1">
    <source>
        <dbReference type="SAM" id="Phobius"/>
    </source>
</evidence>
<protein>
    <submittedName>
        <fullName evidence="2">Uncharacterized protein</fullName>
    </submittedName>
</protein>
<dbReference type="EMBL" id="BLAD01000077">
    <property type="protein sequence ID" value="GES04110.1"/>
    <property type="molecule type" value="Genomic_DNA"/>
</dbReference>
<dbReference type="RefSeq" id="WP_246239346.1">
    <property type="nucleotide sequence ID" value="NZ_BAAABN010000041.1"/>
</dbReference>
<accession>A0A5M3W756</accession>
<keyword evidence="1" id="KW-1133">Transmembrane helix</keyword>
<proteinExistence type="predicted"/>
<gene>
    <name evidence="2" type="ORF">Acor_61760</name>
</gene>
<organism evidence="2 3">
    <name type="scientific">Acrocarpospora corrugata</name>
    <dbReference type="NCBI Taxonomy" id="35763"/>
    <lineage>
        <taxon>Bacteria</taxon>
        <taxon>Bacillati</taxon>
        <taxon>Actinomycetota</taxon>
        <taxon>Actinomycetes</taxon>
        <taxon>Streptosporangiales</taxon>
        <taxon>Streptosporangiaceae</taxon>
        <taxon>Acrocarpospora</taxon>
    </lineage>
</organism>
<feature type="transmembrane region" description="Helical" evidence="1">
    <location>
        <begin position="92"/>
        <end position="113"/>
    </location>
</feature>
<feature type="transmembrane region" description="Helical" evidence="1">
    <location>
        <begin position="20"/>
        <end position="44"/>
    </location>
</feature>
<feature type="transmembrane region" description="Helical" evidence="1">
    <location>
        <begin position="65"/>
        <end position="86"/>
    </location>
</feature>
<keyword evidence="1" id="KW-0472">Membrane</keyword>
<sequence length="178" mass="19367">MAANRTNASYLWAFSHEVVIMRHIFGLLVGVVVAAALLFGGGWASRESLRGMVQNIDPLRDTRMLIALGIMLVIGLLLGLLLAGRISPVATFIPSMVLLAWTVVYVIDVSRAAALAPIGASMQKEISEAGEGMLTLLGNGVYGMLGIALFVPVLMPSRWAGRQREEEDEYEETQPEYY</sequence>
<keyword evidence="1" id="KW-0812">Transmembrane</keyword>
<dbReference type="AlphaFoldDB" id="A0A5M3W756"/>
<comment type="caution">
    <text evidence="2">The sequence shown here is derived from an EMBL/GenBank/DDBJ whole genome shotgun (WGS) entry which is preliminary data.</text>
</comment>
<evidence type="ECO:0000313" key="2">
    <source>
        <dbReference type="EMBL" id="GES04110.1"/>
    </source>
</evidence>
<evidence type="ECO:0000313" key="3">
    <source>
        <dbReference type="Proteomes" id="UP000334990"/>
    </source>
</evidence>
<keyword evidence="3" id="KW-1185">Reference proteome</keyword>